<name>A0AC58G2B8_DANRE</name>
<reference evidence="2" key="1">
    <citation type="submission" date="2025-08" db="UniProtKB">
        <authorList>
            <consortium name="RefSeq"/>
        </authorList>
    </citation>
    <scope>IDENTIFICATION</scope>
    <source>
        <strain evidence="2">Tuebingen</strain>
        <tissue evidence="2">Fibroblasts and whole tissue</tissue>
    </source>
</reference>
<evidence type="ECO:0000313" key="1">
    <source>
        <dbReference type="Proteomes" id="UP000000437"/>
    </source>
</evidence>
<keyword evidence="1" id="KW-1185">Reference proteome</keyword>
<protein>
    <submittedName>
        <fullName evidence="2">Mucin-2-like</fullName>
    </submittedName>
</protein>
<dbReference type="RefSeq" id="XP_073763894.1">
    <property type="nucleotide sequence ID" value="XM_073907793.1"/>
</dbReference>
<accession>A0AC58G2B8</accession>
<evidence type="ECO:0000313" key="2">
    <source>
        <dbReference type="RefSeq" id="XP_073763894.1"/>
    </source>
</evidence>
<proteinExistence type="predicted"/>
<dbReference type="Proteomes" id="UP000000437">
    <property type="component" value="Chromosome 7"/>
</dbReference>
<gene>
    <name evidence="2" type="primary">LOC101885543</name>
</gene>
<organism evidence="1 2">
    <name type="scientific">Danio rerio</name>
    <name type="common">Zebrafish</name>
    <name type="synonym">Brachydanio rerio</name>
    <dbReference type="NCBI Taxonomy" id="7955"/>
    <lineage>
        <taxon>Eukaryota</taxon>
        <taxon>Metazoa</taxon>
        <taxon>Chordata</taxon>
        <taxon>Craniata</taxon>
        <taxon>Vertebrata</taxon>
        <taxon>Euteleostomi</taxon>
        <taxon>Actinopterygii</taxon>
        <taxon>Neopterygii</taxon>
        <taxon>Teleostei</taxon>
        <taxon>Ostariophysi</taxon>
        <taxon>Cypriniformes</taxon>
        <taxon>Danionidae</taxon>
        <taxon>Danioninae</taxon>
        <taxon>Danio</taxon>
    </lineage>
</organism>
<sequence>MSATCGSNQKDFSIQLRRQVENGQPTITNITMKLRSIIVELNKTTVNVNGSPMDLPFSHSGVLIYKSSSYIVITATLGLVAKWNKDDSFTVELDMRKAVIQKTSVCEQLLLGPSVSSCQDLVPFDSFMKACELDMCYCNNSATSFCICTTISEYSRQCIRAGGKPEPWWTEQFCGKSCPYQNMVHRECENPCINTCSNPDRGLICEGHCIDGCFCPEGYLFDDLTNRGCIAESQCGCIHDGKIYEHGETYRSNCEECTCEDRRWQCTTNLCHGTCSVYGDGHYITFDGKPYTFSGDCEYTLVGDFCGHVSANSTFRVLSENIPCDFIGTTCSKAIRLLLGNKEFRLSDGGYQILHRDQGLDIPYRILVRGIYTVLDASNGLTVMWDQRKNMFIKLNPNFKGSVCGLCGNYDGNSNNDFMLRNREVETNQLKFVSDWKESSICSVATEMRNPCSSNPYKHSWVQKQCSIIRSEVFQACHSHVDPNHFYDACVRDSCGCVSGGDRDCLCGAIAAYAQACNDAGNCVAWRTPKLCPLFCDYYNPSGGCEWHYKPCGAPCIQTCRNPDGQCSNQILSLEGCYPKCPSEYPYFDEDSMKCVKREQCGCFDKHGDYYINQKPVPSTENCQTCYCNLSKIICTYNASACTCAFKGNTYQYGDTIYNTTDGLGSCMTAVCEENGVVQKTSYTCQTSHPTTTSIPTTIFDFSSKPTGNCFTTTMSCATSF</sequence>